<dbReference type="AlphaFoldDB" id="A0A8S8XB51"/>
<keyword evidence="2" id="KW-1185">Reference proteome</keyword>
<accession>A0A8S8XB51</accession>
<comment type="caution">
    <text evidence="1">The sequence shown here is derived from an EMBL/GenBank/DDBJ whole genome shotgun (WGS) entry which is preliminary data.</text>
</comment>
<name>A0A8S8XB51_9PROT</name>
<proteinExistence type="predicted"/>
<organism evidence="1 2">
    <name type="scientific">Roseiterribacter gracilis</name>
    <dbReference type="NCBI Taxonomy" id="2812848"/>
    <lineage>
        <taxon>Bacteria</taxon>
        <taxon>Pseudomonadati</taxon>
        <taxon>Pseudomonadota</taxon>
        <taxon>Alphaproteobacteria</taxon>
        <taxon>Rhodospirillales</taxon>
        <taxon>Roseiterribacteraceae</taxon>
        <taxon>Roseiterribacter</taxon>
    </lineage>
</organism>
<sequence length="382" mass="42150">MVFTTGAHAQANETRSAEPVPILVEWGRPKKVDDDGRVWMQVVPQKLWGVTLPMGLKCRNEDEPKTPVPCEQLALPKIRETLLAYAGKWTSVLMSRHEPSHLFTEMSEYLVAQGWLLDAPAISNGYYATAMATAKRERRGIWKVVIGSPHIRTSAQRAPTSEIDPSSLGVALVHRATPVPQQVIWGKPEEIDDEGRVILAGKVFALWGVTVPIGITCVYGDGPPEPCHSVLKPIRAALRDHFGKWGVIEVANEPPRLFSEMTERLVLDGWLVDQPSSSMGYYAPDQQIAQDERRGFGQYAIAPGAERHVPQSDDELKAASVAEEHVAQLYRGRGATIAVKAVSILDRGNQWEVGVHLDPIPFIGIGRVFVDKLSFRASRAAH</sequence>
<reference evidence="1" key="1">
    <citation type="submission" date="2021-02" db="EMBL/GenBank/DDBJ databases">
        <title>Genome sequence of Rhodospirillales sp. strain TMPK1 isolated from soil.</title>
        <authorList>
            <person name="Nakai R."/>
            <person name="Kusada H."/>
            <person name="Tamaki H."/>
        </authorList>
    </citation>
    <scope>NUCLEOTIDE SEQUENCE</scope>
    <source>
        <strain evidence="1">TMPK1</strain>
    </source>
</reference>
<evidence type="ECO:0000313" key="2">
    <source>
        <dbReference type="Proteomes" id="UP000681075"/>
    </source>
</evidence>
<protein>
    <submittedName>
        <fullName evidence="1">Uncharacterized protein</fullName>
    </submittedName>
</protein>
<gene>
    <name evidence="1" type="ORF">TMPK1_34450</name>
</gene>
<dbReference type="RefSeq" id="WP_420244604.1">
    <property type="nucleotide sequence ID" value="NZ_BOPV01000001.1"/>
</dbReference>
<evidence type="ECO:0000313" key="1">
    <source>
        <dbReference type="EMBL" id="GIL41208.1"/>
    </source>
</evidence>
<dbReference type="Proteomes" id="UP000681075">
    <property type="component" value="Unassembled WGS sequence"/>
</dbReference>
<dbReference type="EMBL" id="BOPV01000001">
    <property type="protein sequence ID" value="GIL41208.1"/>
    <property type="molecule type" value="Genomic_DNA"/>
</dbReference>